<dbReference type="Gene3D" id="3.10.450.50">
    <property type="match status" value="1"/>
</dbReference>
<dbReference type="RefSeq" id="WP_145776206.1">
    <property type="nucleotide sequence ID" value="NZ_BAAATQ010000180.1"/>
</dbReference>
<keyword evidence="2" id="KW-0413">Isomerase</keyword>
<dbReference type="Pfam" id="PF14534">
    <property type="entry name" value="DUF4440"/>
    <property type="match status" value="1"/>
</dbReference>
<name>A0A562IFX9_MICOL</name>
<dbReference type="InterPro" id="IPR027843">
    <property type="entry name" value="DUF4440"/>
</dbReference>
<dbReference type="EMBL" id="VLKE01000001">
    <property type="protein sequence ID" value="TWH69726.1"/>
    <property type="molecule type" value="Genomic_DNA"/>
</dbReference>
<keyword evidence="3" id="KW-1185">Reference proteome</keyword>
<organism evidence="2 3">
    <name type="scientific">Micromonospora olivasterospora</name>
    <dbReference type="NCBI Taxonomy" id="1880"/>
    <lineage>
        <taxon>Bacteria</taxon>
        <taxon>Bacillati</taxon>
        <taxon>Actinomycetota</taxon>
        <taxon>Actinomycetes</taxon>
        <taxon>Micromonosporales</taxon>
        <taxon>Micromonosporaceae</taxon>
        <taxon>Micromonospora</taxon>
    </lineage>
</organism>
<gene>
    <name evidence="2" type="ORF">JD77_04740</name>
</gene>
<dbReference type="OrthoDB" id="3578550at2"/>
<sequence>MPDSEREAELLLMERRLQAAQRAGDVAALDRLLDDHLIAIGPDGARFGKQDDLTAYRTGSSIIDSLVEEDLELIVEGTTGVTFFLGRVEGRFGGSPFGARLRYTRTWIHDDERGWRVLAAQISVA</sequence>
<accession>A0A562IFX9</accession>
<evidence type="ECO:0000313" key="3">
    <source>
        <dbReference type="Proteomes" id="UP000319825"/>
    </source>
</evidence>
<protein>
    <submittedName>
        <fullName evidence="2">Ketosteroid isomerase-like protein</fullName>
    </submittedName>
</protein>
<dbReference type="Proteomes" id="UP000319825">
    <property type="component" value="Unassembled WGS sequence"/>
</dbReference>
<proteinExistence type="predicted"/>
<comment type="caution">
    <text evidence="2">The sequence shown here is derived from an EMBL/GenBank/DDBJ whole genome shotgun (WGS) entry which is preliminary data.</text>
</comment>
<evidence type="ECO:0000259" key="1">
    <source>
        <dbReference type="Pfam" id="PF14534"/>
    </source>
</evidence>
<dbReference type="InterPro" id="IPR032710">
    <property type="entry name" value="NTF2-like_dom_sf"/>
</dbReference>
<dbReference type="GO" id="GO:0016853">
    <property type="term" value="F:isomerase activity"/>
    <property type="evidence" value="ECO:0007669"/>
    <property type="project" value="UniProtKB-KW"/>
</dbReference>
<evidence type="ECO:0000313" key="2">
    <source>
        <dbReference type="EMBL" id="TWH69726.1"/>
    </source>
</evidence>
<dbReference type="SUPFAM" id="SSF54427">
    <property type="entry name" value="NTF2-like"/>
    <property type="match status" value="1"/>
</dbReference>
<dbReference type="AlphaFoldDB" id="A0A562IFX9"/>
<reference evidence="2 3" key="1">
    <citation type="submission" date="2019-07" db="EMBL/GenBank/DDBJ databases">
        <title>R&amp;d 2014.</title>
        <authorList>
            <person name="Klenk H.-P."/>
        </authorList>
    </citation>
    <scope>NUCLEOTIDE SEQUENCE [LARGE SCALE GENOMIC DNA]</scope>
    <source>
        <strain evidence="2 3">DSM 43868</strain>
    </source>
</reference>
<feature type="domain" description="DUF4440" evidence="1">
    <location>
        <begin position="12"/>
        <end position="117"/>
    </location>
</feature>